<proteinExistence type="predicted"/>
<keyword evidence="2" id="KW-1185">Reference proteome</keyword>
<name>A0A9X1I5E6_9FLAO</name>
<dbReference type="AlphaFoldDB" id="A0A9X1I5E6"/>
<evidence type="ECO:0000313" key="2">
    <source>
        <dbReference type="Proteomes" id="UP001139199"/>
    </source>
</evidence>
<dbReference type="EMBL" id="JAJAPW010000016">
    <property type="protein sequence ID" value="MCB4800319.1"/>
    <property type="molecule type" value="Genomic_DNA"/>
</dbReference>
<sequence>METPLLIKSKLYEYGTIVSAKKGFDGKLWIKEIVTKSEYVTDVYCWSKEMIDSNTFKLLSKKIIEIGGSFDIAMGGIVSIYYPKNVEFNLSREVEKIENLP</sequence>
<gene>
    <name evidence="1" type="ORF">LG649_15815</name>
</gene>
<evidence type="ECO:0000313" key="1">
    <source>
        <dbReference type="EMBL" id="MCB4800319.1"/>
    </source>
</evidence>
<organism evidence="1 2">
    <name type="scientific">Neotamlana laminarinivorans</name>
    <dbReference type="NCBI Taxonomy" id="2883124"/>
    <lineage>
        <taxon>Bacteria</taxon>
        <taxon>Pseudomonadati</taxon>
        <taxon>Bacteroidota</taxon>
        <taxon>Flavobacteriia</taxon>
        <taxon>Flavobacteriales</taxon>
        <taxon>Flavobacteriaceae</taxon>
        <taxon>Neotamlana</taxon>
    </lineage>
</organism>
<protein>
    <submittedName>
        <fullName evidence="1">Uncharacterized protein</fullName>
    </submittedName>
</protein>
<comment type="caution">
    <text evidence="1">The sequence shown here is derived from an EMBL/GenBank/DDBJ whole genome shotgun (WGS) entry which is preliminary data.</text>
</comment>
<reference evidence="1" key="1">
    <citation type="submission" date="2021-10" db="EMBL/GenBank/DDBJ databases">
        <title>Tamlana sargassums sp. nov., and Tamlana laminarinivorans sp. nov., two new bacteria isolated from the brown alga.</title>
        <authorList>
            <person name="Li J."/>
        </authorList>
    </citation>
    <scope>NUCLEOTIDE SEQUENCE</scope>
    <source>
        <strain evidence="1">PT2-4</strain>
    </source>
</reference>
<accession>A0A9X1I5E6</accession>
<dbReference type="Proteomes" id="UP001139199">
    <property type="component" value="Unassembled WGS sequence"/>
</dbReference>